<proteinExistence type="predicted"/>
<dbReference type="AlphaFoldDB" id="A0AAD8T2H8"/>
<name>A0AAD8T2H8_LOLMU</name>
<reference evidence="1" key="1">
    <citation type="submission" date="2023-07" db="EMBL/GenBank/DDBJ databases">
        <title>A chromosome-level genome assembly of Lolium multiflorum.</title>
        <authorList>
            <person name="Chen Y."/>
            <person name="Copetti D."/>
            <person name="Kolliker R."/>
            <person name="Studer B."/>
        </authorList>
    </citation>
    <scope>NUCLEOTIDE SEQUENCE</scope>
    <source>
        <strain evidence="1">02402/16</strain>
        <tissue evidence="1">Leaf</tissue>
    </source>
</reference>
<dbReference type="EMBL" id="JAUUTY010000003">
    <property type="protein sequence ID" value="KAK1668419.1"/>
    <property type="molecule type" value="Genomic_DNA"/>
</dbReference>
<gene>
    <name evidence="1" type="ORF">QYE76_056578</name>
</gene>
<accession>A0AAD8T2H8</accession>
<organism evidence="1 2">
    <name type="scientific">Lolium multiflorum</name>
    <name type="common">Italian ryegrass</name>
    <name type="synonym">Lolium perenne subsp. multiflorum</name>
    <dbReference type="NCBI Taxonomy" id="4521"/>
    <lineage>
        <taxon>Eukaryota</taxon>
        <taxon>Viridiplantae</taxon>
        <taxon>Streptophyta</taxon>
        <taxon>Embryophyta</taxon>
        <taxon>Tracheophyta</taxon>
        <taxon>Spermatophyta</taxon>
        <taxon>Magnoliopsida</taxon>
        <taxon>Liliopsida</taxon>
        <taxon>Poales</taxon>
        <taxon>Poaceae</taxon>
        <taxon>BOP clade</taxon>
        <taxon>Pooideae</taxon>
        <taxon>Poodae</taxon>
        <taxon>Poeae</taxon>
        <taxon>Poeae Chloroplast Group 2 (Poeae type)</taxon>
        <taxon>Loliodinae</taxon>
        <taxon>Loliinae</taxon>
        <taxon>Lolium</taxon>
    </lineage>
</organism>
<sequence>MGESWASLGARVLTRVNSILVKGWHELVQGGERETFDTVWHAGDDQELDTSGAGGPECFFKDANGHFAVG</sequence>
<evidence type="ECO:0000313" key="2">
    <source>
        <dbReference type="Proteomes" id="UP001231189"/>
    </source>
</evidence>
<comment type="caution">
    <text evidence="1">The sequence shown here is derived from an EMBL/GenBank/DDBJ whole genome shotgun (WGS) entry which is preliminary data.</text>
</comment>
<keyword evidence="2" id="KW-1185">Reference proteome</keyword>
<protein>
    <submittedName>
        <fullName evidence="1">Uncharacterized protein</fullName>
    </submittedName>
</protein>
<dbReference type="Proteomes" id="UP001231189">
    <property type="component" value="Unassembled WGS sequence"/>
</dbReference>
<evidence type="ECO:0000313" key="1">
    <source>
        <dbReference type="EMBL" id="KAK1668419.1"/>
    </source>
</evidence>